<name>A0A9E8ZG81_9CYAN</name>
<dbReference type="NCBIfam" id="TIGR00135">
    <property type="entry name" value="gatC"/>
    <property type="match status" value="1"/>
</dbReference>
<dbReference type="PANTHER" id="PTHR15004:SF0">
    <property type="entry name" value="GLUTAMYL-TRNA(GLN) AMIDOTRANSFERASE SUBUNIT C, MITOCHONDRIAL"/>
    <property type="match status" value="1"/>
</dbReference>
<dbReference type="InterPro" id="IPR003837">
    <property type="entry name" value="GatC"/>
</dbReference>
<dbReference type="RefSeq" id="WP_268612837.1">
    <property type="nucleotide sequence ID" value="NZ_CP113797.1"/>
</dbReference>
<dbReference type="Gene3D" id="1.10.20.60">
    <property type="entry name" value="Glu-tRNAGln amidotransferase C subunit, N-terminal domain"/>
    <property type="match status" value="1"/>
</dbReference>
<protein>
    <recommendedName>
        <fullName evidence="2">Aspartyl/glutamyl-tRNA(Asn/Gln) amidotransferase subunit C</fullName>
        <shortName evidence="2">Asp/Glu-ADT subunit C</shortName>
        <ecNumber evidence="2">6.3.5.-</ecNumber>
    </recommendedName>
</protein>
<keyword evidence="1 2" id="KW-0648">Protein biosynthesis</keyword>
<comment type="function">
    <text evidence="2">Allows the formation of correctly charged Asn-tRNA(Asn) or Gln-tRNA(Gln) through the transamidation of misacylated Asp-tRNA(Asn) or Glu-tRNA(Gln) in organisms which lack either or both of asparaginyl-tRNA or glutaminyl-tRNA synthetases. The reaction takes place in the presence of glutamine and ATP through an activated phospho-Asp-tRNA(Asn) or phospho-Glu-tRNA(Gln).</text>
</comment>
<comment type="catalytic activity">
    <reaction evidence="2">
        <text>L-aspartyl-tRNA(Asn) + L-glutamine + ATP + H2O = L-asparaginyl-tRNA(Asn) + L-glutamate + ADP + phosphate + 2 H(+)</text>
        <dbReference type="Rhea" id="RHEA:14513"/>
        <dbReference type="Rhea" id="RHEA-COMP:9674"/>
        <dbReference type="Rhea" id="RHEA-COMP:9677"/>
        <dbReference type="ChEBI" id="CHEBI:15377"/>
        <dbReference type="ChEBI" id="CHEBI:15378"/>
        <dbReference type="ChEBI" id="CHEBI:29985"/>
        <dbReference type="ChEBI" id="CHEBI:30616"/>
        <dbReference type="ChEBI" id="CHEBI:43474"/>
        <dbReference type="ChEBI" id="CHEBI:58359"/>
        <dbReference type="ChEBI" id="CHEBI:78515"/>
        <dbReference type="ChEBI" id="CHEBI:78516"/>
        <dbReference type="ChEBI" id="CHEBI:456216"/>
    </reaction>
</comment>
<comment type="similarity">
    <text evidence="2">Belongs to the GatC family.</text>
</comment>
<evidence type="ECO:0000256" key="1">
    <source>
        <dbReference type="ARBA" id="ARBA00022917"/>
    </source>
</evidence>
<keyword evidence="4" id="KW-1185">Reference proteome</keyword>
<dbReference type="KEGG" id="tsin:OXH18_11040"/>
<evidence type="ECO:0000256" key="2">
    <source>
        <dbReference type="HAMAP-Rule" id="MF_00122"/>
    </source>
</evidence>
<sequence length="101" mass="11400">MIDREQVRKVAHLARLELTPDEEEMFTTQLSSILEYFEQLSELDTTDVPPTARAIDVSNVTRADALHPYADRESILASAPERETTMAGDFFKVPQIMGSDE</sequence>
<dbReference type="InterPro" id="IPR036113">
    <property type="entry name" value="Asp/Glu-ADT_sf_sub_c"/>
</dbReference>
<dbReference type="GO" id="GO:0050567">
    <property type="term" value="F:glutaminyl-tRNA synthase (glutamine-hydrolyzing) activity"/>
    <property type="evidence" value="ECO:0007669"/>
    <property type="project" value="UniProtKB-UniRule"/>
</dbReference>
<dbReference type="Pfam" id="PF02686">
    <property type="entry name" value="GatC"/>
    <property type="match status" value="1"/>
</dbReference>
<dbReference type="Proteomes" id="UP001163152">
    <property type="component" value="Chromosome"/>
</dbReference>
<dbReference type="SUPFAM" id="SSF141000">
    <property type="entry name" value="Glu-tRNAGln amidotransferase C subunit"/>
    <property type="match status" value="1"/>
</dbReference>
<comment type="subunit">
    <text evidence="2">Heterotrimer of A, B and C subunits.</text>
</comment>
<dbReference type="HAMAP" id="MF_00122">
    <property type="entry name" value="GatC"/>
    <property type="match status" value="1"/>
</dbReference>
<dbReference type="AlphaFoldDB" id="A0A9E8ZG81"/>
<dbReference type="GO" id="GO:0006412">
    <property type="term" value="P:translation"/>
    <property type="evidence" value="ECO:0007669"/>
    <property type="project" value="UniProtKB-UniRule"/>
</dbReference>
<gene>
    <name evidence="2 3" type="primary">gatC</name>
    <name evidence="3" type="ORF">OXH18_11040</name>
</gene>
<accession>A0A9E8ZG81</accession>
<organism evidence="3 4">
    <name type="scientific">Thermocoleostomius sinensis A174</name>
    <dbReference type="NCBI Taxonomy" id="2016057"/>
    <lineage>
        <taxon>Bacteria</taxon>
        <taxon>Bacillati</taxon>
        <taxon>Cyanobacteriota</taxon>
        <taxon>Cyanophyceae</taxon>
        <taxon>Oculatellales</taxon>
        <taxon>Oculatellaceae</taxon>
        <taxon>Thermocoleostomius</taxon>
    </lineage>
</organism>
<reference evidence="3" key="1">
    <citation type="submission" date="2022-12" db="EMBL/GenBank/DDBJ databases">
        <title>Polyphasic identification of a Novel Hot-Spring Cyanobacterium Ocullathermofonsia sinensis gen nov. sp. nov. and Genomic Insights on its Adaptations to the Thermal Habitat.</title>
        <authorList>
            <person name="Daroch M."/>
            <person name="Tang J."/>
            <person name="Jiang Y."/>
        </authorList>
    </citation>
    <scope>NUCLEOTIDE SEQUENCE</scope>
    <source>
        <strain evidence="3">PKUAC-SCTA174</strain>
    </source>
</reference>
<dbReference type="PANTHER" id="PTHR15004">
    <property type="entry name" value="GLUTAMYL-TRNA(GLN) AMIDOTRANSFERASE SUBUNIT C, MITOCHONDRIAL"/>
    <property type="match status" value="1"/>
</dbReference>
<evidence type="ECO:0000313" key="3">
    <source>
        <dbReference type="EMBL" id="WAL62497.1"/>
    </source>
</evidence>
<dbReference type="GO" id="GO:0005524">
    <property type="term" value="F:ATP binding"/>
    <property type="evidence" value="ECO:0007669"/>
    <property type="project" value="UniProtKB-KW"/>
</dbReference>
<keyword evidence="2" id="KW-0547">Nucleotide-binding</keyword>
<comment type="catalytic activity">
    <reaction evidence="2">
        <text>L-glutamyl-tRNA(Gln) + L-glutamine + ATP + H2O = L-glutaminyl-tRNA(Gln) + L-glutamate + ADP + phosphate + H(+)</text>
        <dbReference type="Rhea" id="RHEA:17521"/>
        <dbReference type="Rhea" id="RHEA-COMP:9681"/>
        <dbReference type="Rhea" id="RHEA-COMP:9684"/>
        <dbReference type="ChEBI" id="CHEBI:15377"/>
        <dbReference type="ChEBI" id="CHEBI:15378"/>
        <dbReference type="ChEBI" id="CHEBI:29985"/>
        <dbReference type="ChEBI" id="CHEBI:30616"/>
        <dbReference type="ChEBI" id="CHEBI:43474"/>
        <dbReference type="ChEBI" id="CHEBI:58359"/>
        <dbReference type="ChEBI" id="CHEBI:78520"/>
        <dbReference type="ChEBI" id="CHEBI:78521"/>
        <dbReference type="ChEBI" id="CHEBI:456216"/>
    </reaction>
</comment>
<dbReference type="EMBL" id="CP113797">
    <property type="protein sequence ID" value="WAL62497.1"/>
    <property type="molecule type" value="Genomic_DNA"/>
</dbReference>
<evidence type="ECO:0000313" key="4">
    <source>
        <dbReference type="Proteomes" id="UP001163152"/>
    </source>
</evidence>
<dbReference type="GO" id="GO:0006450">
    <property type="term" value="P:regulation of translational fidelity"/>
    <property type="evidence" value="ECO:0007669"/>
    <property type="project" value="InterPro"/>
</dbReference>
<dbReference type="EC" id="6.3.5.-" evidence="2"/>
<keyword evidence="2" id="KW-0067">ATP-binding</keyword>
<dbReference type="GO" id="GO:0070681">
    <property type="term" value="P:glutaminyl-tRNAGln biosynthesis via transamidation"/>
    <property type="evidence" value="ECO:0007669"/>
    <property type="project" value="TreeGrafter"/>
</dbReference>
<proteinExistence type="inferred from homology"/>
<keyword evidence="2" id="KW-0436">Ligase</keyword>